<evidence type="ECO:0000313" key="2">
    <source>
        <dbReference type="Proteomes" id="UP001589688"/>
    </source>
</evidence>
<evidence type="ECO:0000313" key="1">
    <source>
        <dbReference type="EMBL" id="MFB9896468.1"/>
    </source>
</evidence>
<dbReference type="EMBL" id="JBHLZF010000001">
    <property type="protein sequence ID" value="MFB9896468.1"/>
    <property type="molecule type" value="Genomic_DNA"/>
</dbReference>
<keyword evidence="2" id="KW-1185">Reference proteome</keyword>
<organism evidence="1 2">
    <name type="scientific">Hallella seregens ATCC 51272</name>
    <dbReference type="NCBI Taxonomy" id="1336250"/>
    <lineage>
        <taxon>Bacteria</taxon>
        <taxon>Pseudomonadati</taxon>
        <taxon>Bacteroidota</taxon>
        <taxon>Bacteroidia</taxon>
        <taxon>Bacteroidales</taxon>
        <taxon>Prevotellaceae</taxon>
        <taxon>Hallella</taxon>
    </lineage>
</organism>
<dbReference type="Proteomes" id="UP001589688">
    <property type="component" value="Unassembled WGS sequence"/>
</dbReference>
<dbReference type="RefSeq" id="WP_156925004.1">
    <property type="nucleotide sequence ID" value="NZ_JADU01000045.1"/>
</dbReference>
<accession>A0ABV5ZGH1</accession>
<protein>
    <submittedName>
        <fullName evidence="1">Uncharacterized protein</fullName>
    </submittedName>
</protein>
<gene>
    <name evidence="1" type="ORF">ACFFK8_01180</name>
</gene>
<proteinExistence type="predicted"/>
<reference evidence="1 2" key="1">
    <citation type="submission" date="2024-09" db="EMBL/GenBank/DDBJ databases">
        <authorList>
            <person name="Sun Q."/>
            <person name="Mori K."/>
        </authorList>
    </citation>
    <scope>NUCLEOTIDE SEQUENCE [LARGE SCALE GENOMIC DNA]</scope>
    <source>
        <strain evidence="1 2">ATCC 51272</strain>
    </source>
</reference>
<name>A0ABV5ZGH1_9BACT</name>
<sequence length="105" mass="11477">MKLTFRPWHLLIHESFTTGEVSFEHNTQEPCNALPFLANLEESGTGIRHEVGLAAFGINGYADFGYCYLVTLGKGYGTGVDDRSALQYNGSSLALPSTTAQHQHT</sequence>
<comment type="caution">
    <text evidence="1">The sequence shown here is derived from an EMBL/GenBank/DDBJ whole genome shotgun (WGS) entry which is preliminary data.</text>
</comment>